<sequence length="99" mass="11101">MEDGEEWRERCRCYCLGGKFLSIGTLSMKPLSGVISLLGLLALGPVQSQWTHVAHGHAYEIRVNSAKPQTNCAWKKSSITEVNENRSIIIQGVHTYRDQ</sequence>
<gene>
    <name evidence="1" type="ORF">AVEN_172985_1</name>
</gene>
<organism evidence="1 2">
    <name type="scientific">Araneus ventricosus</name>
    <name type="common">Orbweaver spider</name>
    <name type="synonym">Epeira ventricosa</name>
    <dbReference type="NCBI Taxonomy" id="182803"/>
    <lineage>
        <taxon>Eukaryota</taxon>
        <taxon>Metazoa</taxon>
        <taxon>Ecdysozoa</taxon>
        <taxon>Arthropoda</taxon>
        <taxon>Chelicerata</taxon>
        <taxon>Arachnida</taxon>
        <taxon>Araneae</taxon>
        <taxon>Araneomorphae</taxon>
        <taxon>Entelegynae</taxon>
        <taxon>Araneoidea</taxon>
        <taxon>Araneidae</taxon>
        <taxon>Araneus</taxon>
    </lineage>
</organism>
<proteinExistence type="predicted"/>
<accession>A0A4Y2DHI5</accession>
<keyword evidence="2" id="KW-1185">Reference proteome</keyword>
<dbReference type="EMBL" id="BGPR01089665">
    <property type="protein sequence ID" value="GBM16212.1"/>
    <property type="molecule type" value="Genomic_DNA"/>
</dbReference>
<dbReference type="AlphaFoldDB" id="A0A4Y2DHI5"/>
<comment type="caution">
    <text evidence="1">The sequence shown here is derived from an EMBL/GenBank/DDBJ whole genome shotgun (WGS) entry which is preliminary data.</text>
</comment>
<name>A0A4Y2DHI5_ARAVE</name>
<evidence type="ECO:0000313" key="1">
    <source>
        <dbReference type="EMBL" id="GBM16212.1"/>
    </source>
</evidence>
<reference evidence="1 2" key="1">
    <citation type="journal article" date="2019" name="Sci. Rep.">
        <title>Orb-weaving spider Araneus ventricosus genome elucidates the spidroin gene catalogue.</title>
        <authorList>
            <person name="Kono N."/>
            <person name="Nakamura H."/>
            <person name="Ohtoshi R."/>
            <person name="Moran D.A.P."/>
            <person name="Shinohara A."/>
            <person name="Yoshida Y."/>
            <person name="Fujiwara M."/>
            <person name="Mori M."/>
            <person name="Tomita M."/>
            <person name="Arakawa K."/>
        </authorList>
    </citation>
    <scope>NUCLEOTIDE SEQUENCE [LARGE SCALE GENOMIC DNA]</scope>
</reference>
<dbReference type="Proteomes" id="UP000499080">
    <property type="component" value="Unassembled WGS sequence"/>
</dbReference>
<protein>
    <submittedName>
        <fullName evidence="1">Uncharacterized protein</fullName>
    </submittedName>
</protein>
<evidence type="ECO:0000313" key="2">
    <source>
        <dbReference type="Proteomes" id="UP000499080"/>
    </source>
</evidence>